<feature type="compositionally biased region" description="Basic and acidic residues" evidence="21">
    <location>
        <begin position="533"/>
        <end position="548"/>
    </location>
</feature>
<evidence type="ECO:0000256" key="4">
    <source>
        <dbReference type="ARBA" id="ARBA00022679"/>
    </source>
</evidence>
<dbReference type="NCBIfam" id="TIGR02778">
    <property type="entry name" value="ligD_pol"/>
    <property type="match status" value="1"/>
</dbReference>
<dbReference type="Pfam" id="PF04679">
    <property type="entry name" value="DNA_ligase_A_C"/>
    <property type="match status" value="1"/>
</dbReference>
<dbReference type="InterPro" id="IPR033651">
    <property type="entry name" value="PaeLigD_Pol-like"/>
</dbReference>
<dbReference type="GO" id="GO:0006310">
    <property type="term" value="P:DNA recombination"/>
    <property type="evidence" value="ECO:0007669"/>
    <property type="project" value="UniProtKB-KW"/>
</dbReference>
<feature type="compositionally biased region" description="Basic and acidic residues" evidence="21">
    <location>
        <begin position="177"/>
        <end position="189"/>
    </location>
</feature>
<dbReference type="PANTHER" id="PTHR42705">
    <property type="entry name" value="BIFUNCTIONAL NON-HOMOLOGOUS END JOINING PROTEIN LIGD"/>
    <property type="match status" value="1"/>
</dbReference>
<keyword evidence="7" id="KW-0479">Metal-binding</keyword>
<evidence type="ECO:0000256" key="11">
    <source>
        <dbReference type="ARBA" id="ARBA00022839"/>
    </source>
</evidence>
<dbReference type="STRING" id="1325564.NSJP_1173"/>
<evidence type="ECO:0000256" key="19">
    <source>
        <dbReference type="ARBA" id="ARBA00029943"/>
    </source>
</evidence>
<dbReference type="Pfam" id="PF13298">
    <property type="entry name" value="LigD_N"/>
    <property type="match status" value="1"/>
</dbReference>
<feature type="region of interest" description="Disordered" evidence="21">
    <location>
        <begin position="177"/>
        <end position="197"/>
    </location>
</feature>
<evidence type="ECO:0000256" key="14">
    <source>
        <dbReference type="ARBA" id="ARBA00023125"/>
    </source>
</evidence>
<protein>
    <recommendedName>
        <fullName evidence="2">DNA ligase (ATP)</fullName>
        <ecNumber evidence="2">6.5.1.1</ecNumber>
    </recommendedName>
    <alternativeName>
        <fullName evidence="19">NHEJ DNA polymerase</fullName>
    </alternativeName>
</protein>
<evidence type="ECO:0000256" key="17">
    <source>
        <dbReference type="ARBA" id="ARBA00023211"/>
    </source>
</evidence>
<dbReference type="OrthoDB" id="9802472at2"/>
<evidence type="ECO:0000256" key="6">
    <source>
        <dbReference type="ARBA" id="ARBA00022722"/>
    </source>
</evidence>
<keyword evidence="9" id="KW-0227">DNA damage</keyword>
<proteinExistence type="predicted"/>
<evidence type="ECO:0000256" key="21">
    <source>
        <dbReference type="SAM" id="MobiDB-lite"/>
    </source>
</evidence>
<dbReference type="NCBIfam" id="TIGR02779">
    <property type="entry name" value="NHEJ_ligase_lig"/>
    <property type="match status" value="1"/>
</dbReference>
<dbReference type="GO" id="GO:0003910">
    <property type="term" value="F:DNA ligase (ATP) activity"/>
    <property type="evidence" value="ECO:0007669"/>
    <property type="project" value="UniProtKB-EC"/>
</dbReference>
<evidence type="ECO:0000256" key="12">
    <source>
        <dbReference type="ARBA" id="ARBA00022840"/>
    </source>
</evidence>
<dbReference type="GO" id="GO:0004527">
    <property type="term" value="F:exonuclease activity"/>
    <property type="evidence" value="ECO:0007669"/>
    <property type="project" value="UniProtKB-KW"/>
</dbReference>
<evidence type="ECO:0000256" key="2">
    <source>
        <dbReference type="ARBA" id="ARBA00012727"/>
    </source>
</evidence>
<accession>A0A1W1I2Z9</accession>
<dbReference type="AlphaFoldDB" id="A0A1W1I2Z9"/>
<evidence type="ECO:0000256" key="8">
    <source>
        <dbReference type="ARBA" id="ARBA00022741"/>
    </source>
</evidence>
<dbReference type="GO" id="GO:0046872">
    <property type="term" value="F:metal ion binding"/>
    <property type="evidence" value="ECO:0007669"/>
    <property type="project" value="UniProtKB-KW"/>
</dbReference>
<keyword evidence="18" id="KW-0511">Multifunctional enzyme</keyword>
<dbReference type="SUPFAM" id="SSF50249">
    <property type="entry name" value="Nucleic acid-binding proteins"/>
    <property type="match status" value="1"/>
</dbReference>
<keyword evidence="15" id="KW-0233">DNA recombination</keyword>
<evidence type="ECO:0000256" key="18">
    <source>
        <dbReference type="ARBA" id="ARBA00023268"/>
    </source>
</evidence>
<evidence type="ECO:0000256" key="10">
    <source>
        <dbReference type="ARBA" id="ARBA00022801"/>
    </source>
</evidence>
<evidence type="ECO:0000256" key="7">
    <source>
        <dbReference type="ARBA" id="ARBA00022723"/>
    </source>
</evidence>
<dbReference type="GO" id="GO:0006281">
    <property type="term" value="P:DNA repair"/>
    <property type="evidence" value="ECO:0007669"/>
    <property type="project" value="UniProtKB-KW"/>
</dbReference>
<dbReference type="InterPro" id="IPR052171">
    <property type="entry name" value="NHEJ_LigD"/>
</dbReference>
<keyword evidence="14" id="KW-0238">DNA-binding</keyword>
<dbReference type="Proteomes" id="UP000192042">
    <property type="component" value="Chromosome I"/>
</dbReference>
<evidence type="ECO:0000259" key="22">
    <source>
        <dbReference type="PROSITE" id="PS50160"/>
    </source>
</evidence>
<dbReference type="NCBIfam" id="TIGR02777">
    <property type="entry name" value="LigD_PE_dom"/>
    <property type="match status" value="1"/>
</dbReference>
<dbReference type="Gene3D" id="2.40.50.140">
    <property type="entry name" value="Nucleic acid-binding proteins"/>
    <property type="match status" value="1"/>
</dbReference>
<dbReference type="Gene3D" id="3.30.1490.70">
    <property type="match status" value="1"/>
</dbReference>
<dbReference type="GO" id="GO:0005524">
    <property type="term" value="F:ATP binding"/>
    <property type="evidence" value="ECO:0007669"/>
    <property type="project" value="UniProtKB-KW"/>
</dbReference>
<keyword evidence="13" id="KW-0239">DNA-directed DNA polymerase</keyword>
<dbReference type="NCBIfam" id="TIGR02776">
    <property type="entry name" value="NHEJ_ligase_prk"/>
    <property type="match status" value="1"/>
</dbReference>
<keyword evidence="3 23" id="KW-0436">Ligase</keyword>
<name>A0A1W1I2Z9_9BACT</name>
<evidence type="ECO:0000256" key="16">
    <source>
        <dbReference type="ARBA" id="ARBA00023204"/>
    </source>
</evidence>
<dbReference type="GO" id="GO:0003887">
    <property type="term" value="F:DNA-directed DNA polymerase activity"/>
    <property type="evidence" value="ECO:0007669"/>
    <property type="project" value="UniProtKB-KW"/>
</dbReference>
<feature type="domain" description="ATP-dependent DNA ligase family profile" evidence="22">
    <location>
        <begin position="316"/>
        <end position="457"/>
    </location>
</feature>
<keyword evidence="6" id="KW-0540">Nuclease</keyword>
<evidence type="ECO:0000256" key="20">
    <source>
        <dbReference type="ARBA" id="ARBA00034003"/>
    </source>
</evidence>
<dbReference type="PANTHER" id="PTHR42705:SF2">
    <property type="entry name" value="BIFUNCTIONAL NON-HOMOLOGOUS END JOINING PROTEIN LIGD"/>
    <property type="match status" value="1"/>
</dbReference>
<reference evidence="23 24" key="1">
    <citation type="submission" date="2017-03" db="EMBL/GenBank/DDBJ databases">
        <authorList>
            <person name="Afonso C.L."/>
            <person name="Miller P.J."/>
            <person name="Scott M.A."/>
            <person name="Spackman E."/>
            <person name="Goraichik I."/>
            <person name="Dimitrov K.M."/>
            <person name="Suarez D.L."/>
            <person name="Swayne D.E."/>
        </authorList>
    </citation>
    <scope>NUCLEOTIDE SEQUENCE [LARGE SCALE GENOMIC DNA]</scope>
    <source>
        <strain evidence="23">Genome sequencing of Nitrospira japonica strain NJ11</strain>
    </source>
</reference>
<dbReference type="CDD" id="cd07971">
    <property type="entry name" value="OBF_DNA_ligase_LigD"/>
    <property type="match status" value="1"/>
</dbReference>
<keyword evidence="12" id="KW-0067">ATP-binding</keyword>
<sequence length="864" mass="97644">MKRGNVARQLQRYRLKRDFVRTPEPSGRRAQERSVEDRLFVIQKHAATRLHYDFRLELDGTLKSWAVPKGPSLDPSQKRLAVHVEDHPLDYAEFEGTIPSKQYGAGTVLIWDRGTWQPIGDPHDGYRRGVLKFRLDGRKLHGAWALVRMHPRGKSDRKGDENDNWLLIKEKDESAERGSRAEIVERSTESVKSGRQLEEVAESHVPSLKAGDLTGARQAPLPERLSPQLATLVDAMPSGEGWIHEIKYDGYRILCRIRRGKAQLFTRNGNDWTEKLSVQVQAVESLGLTDAWLDGEVVVFTEEGKTDFQALQNAFDANFTGRIAYCLFDIPYVDGYDLRAAPLIERKRLLAALLDPLRPGRGRGSRSRQRHAGQTVLRYSDHITGQGETSFEEACRRGLEGLIAKRADSVYRSGRGRSWLKVKCERRQEFVIGGFTEPAGSRSGFGALLVGYYEQGRLRYAGRVGTGFSMTSLRTLRRRLTSLEQSRPPFADPPTGREAHGIRWVSPELVAEVRFSEWTKDGLLRQPSFQGLRTDKAPRSIGRERSASEDTATSPASPEPNAARAAVRGTTETIRLTHPDRVLYPDVGLTKKDLARYYELVADRILPHLRGRPLTLVRCPRDYQDCFYQKHVNERMPPGIGRVPIEEDGGRAMYMTADSLEALQGLVQMNALELHTWGATRDRLDRPDRLTFDLDPDPSLPWPRVVEAAQLMRELLTELGLACFLKTTGGHGLHVVTPIQRNMDWEDAKGFAKSVADHMAATIPQRFISVMAKRARKGKIFIDYLRNGRGATAIAAYSPRARSGAPVSMPIAWEELHSARLKSDHFTVLNIEERLKDRTRDPWEDYAQSARTVTNAMKARLSRR</sequence>
<dbReference type="Gene3D" id="3.30.470.30">
    <property type="entry name" value="DNA ligase/mRNA capping enzyme"/>
    <property type="match status" value="1"/>
</dbReference>
<dbReference type="InterPro" id="IPR012340">
    <property type="entry name" value="NA-bd_OB-fold"/>
</dbReference>
<dbReference type="Gene3D" id="3.90.920.10">
    <property type="entry name" value="DNA primase, PRIM domain"/>
    <property type="match status" value="1"/>
</dbReference>
<comment type="catalytic activity">
    <reaction evidence="20">
        <text>ATP + (deoxyribonucleotide)n-3'-hydroxyl + 5'-phospho-(deoxyribonucleotide)m = (deoxyribonucleotide)n+m + AMP + diphosphate.</text>
        <dbReference type="EC" id="6.5.1.1"/>
    </reaction>
</comment>
<keyword evidence="11" id="KW-0269">Exonuclease</keyword>
<dbReference type="EC" id="6.5.1.1" evidence="2"/>
<dbReference type="InterPro" id="IPR012309">
    <property type="entry name" value="DNA_ligase_ATP-dep_C"/>
</dbReference>
<evidence type="ECO:0000313" key="24">
    <source>
        <dbReference type="Proteomes" id="UP000192042"/>
    </source>
</evidence>
<keyword evidence="4" id="KW-0808">Transferase</keyword>
<feature type="region of interest" description="Disordered" evidence="21">
    <location>
        <begin position="529"/>
        <end position="564"/>
    </location>
</feature>
<dbReference type="InterPro" id="IPR012310">
    <property type="entry name" value="DNA_ligase_ATP-dep_cent"/>
</dbReference>
<dbReference type="RefSeq" id="WP_080888519.1">
    <property type="nucleotide sequence ID" value="NZ_LT828648.1"/>
</dbReference>
<keyword evidence="17" id="KW-0464">Manganese</keyword>
<evidence type="ECO:0000313" key="23">
    <source>
        <dbReference type="EMBL" id="SLM47345.1"/>
    </source>
</evidence>
<keyword evidence="10" id="KW-0378">Hydrolase</keyword>
<gene>
    <name evidence="23" type="primary">ligD</name>
    <name evidence="23" type="ORF">NSJP_1173</name>
</gene>
<dbReference type="InterPro" id="IPR014145">
    <property type="entry name" value="LigD_pol_dom"/>
</dbReference>
<dbReference type="KEGG" id="nja:NSJP_1173"/>
<keyword evidence="16" id="KW-0234">DNA repair</keyword>
<dbReference type="CDD" id="cd07906">
    <property type="entry name" value="Adenylation_DNA_ligase_LigD_LigC"/>
    <property type="match status" value="1"/>
</dbReference>
<keyword evidence="24" id="KW-1185">Reference proteome</keyword>
<dbReference type="InterPro" id="IPR014143">
    <property type="entry name" value="NHEJ_ligase_prk"/>
</dbReference>
<dbReference type="EMBL" id="LT828648">
    <property type="protein sequence ID" value="SLM47345.1"/>
    <property type="molecule type" value="Genomic_DNA"/>
</dbReference>
<keyword evidence="8" id="KW-0547">Nucleotide-binding</keyword>
<organism evidence="23 24">
    <name type="scientific">Nitrospira japonica</name>
    <dbReference type="NCBI Taxonomy" id="1325564"/>
    <lineage>
        <taxon>Bacteria</taxon>
        <taxon>Pseudomonadati</taxon>
        <taxon>Nitrospirota</taxon>
        <taxon>Nitrospiria</taxon>
        <taxon>Nitrospirales</taxon>
        <taxon>Nitrospiraceae</taxon>
        <taxon>Nitrospira</taxon>
    </lineage>
</organism>
<dbReference type="PROSITE" id="PS50160">
    <property type="entry name" value="DNA_LIGASE_A3"/>
    <property type="match status" value="1"/>
</dbReference>
<comment type="cofactor">
    <cofactor evidence="1">
        <name>Mn(2+)</name>
        <dbReference type="ChEBI" id="CHEBI:29035"/>
    </cofactor>
</comment>
<evidence type="ECO:0000256" key="13">
    <source>
        <dbReference type="ARBA" id="ARBA00022932"/>
    </source>
</evidence>
<evidence type="ECO:0000256" key="9">
    <source>
        <dbReference type="ARBA" id="ARBA00022763"/>
    </source>
</evidence>
<dbReference type="CDD" id="cd04862">
    <property type="entry name" value="PaeLigD_Pol_like"/>
    <property type="match status" value="1"/>
</dbReference>
<evidence type="ECO:0000256" key="15">
    <source>
        <dbReference type="ARBA" id="ARBA00023172"/>
    </source>
</evidence>
<dbReference type="SUPFAM" id="SSF56091">
    <property type="entry name" value="DNA ligase/mRNA capping enzyme, catalytic domain"/>
    <property type="match status" value="1"/>
</dbReference>
<dbReference type="GO" id="GO:0003677">
    <property type="term" value="F:DNA binding"/>
    <property type="evidence" value="ECO:0007669"/>
    <property type="project" value="UniProtKB-KW"/>
</dbReference>
<dbReference type="InterPro" id="IPR014146">
    <property type="entry name" value="LigD_ligase_dom"/>
</dbReference>
<evidence type="ECO:0000256" key="5">
    <source>
        <dbReference type="ARBA" id="ARBA00022695"/>
    </source>
</evidence>
<dbReference type="Pfam" id="PF21686">
    <property type="entry name" value="LigD_Prim-Pol"/>
    <property type="match status" value="1"/>
</dbReference>
<dbReference type="Pfam" id="PF01068">
    <property type="entry name" value="DNA_ligase_A_M"/>
    <property type="match status" value="1"/>
</dbReference>
<keyword evidence="5" id="KW-0548">Nucleotidyltransferase</keyword>
<dbReference type="InterPro" id="IPR014144">
    <property type="entry name" value="LigD_PE_domain"/>
</dbReference>
<evidence type="ECO:0000256" key="1">
    <source>
        <dbReference type="ARBA" id="ARBA00001936"/>
    </source>
</evidence>
<evidence type="ECO:0000256" key="3">
    <source>
        <dbReference type="ARBA" id="ARBA00022598"/>
    </source>
</evidence>